<name>A0A921LIK7_9BACE</name>
<dbReference type="EMBL" id="DYVL01000229">
    <property type="protein sequence ID" value="HJG14452.1"/>
    <property type="molecule type" value="Genomic_DNA"/>
</dbReference>
<feature type="domain" description="Glycosyl transferase family 1" evidence="2">
    <location>
        <begin position="188"/>
        <end position="348"/>
    </location>
</feature>
<protein>
    <submittedName>
        <fullName evidence="4">Glycosyltransferase</fullName>
        <ecNumber evidence="4">2.4.-.-</ecNumber>
    </submittedName>
</protein>
<dbReference type="EC" id="2.4.-.-" evidence="4"/>
<dbReference type="CDD" id="cd06433">
    <property type="entry name" value="GT_2_WfgS_like"/>
    <property type="match status" value="1"/>
</dbReference>
<feature type="domain" description="Glycosyltransferase 2-like" evidence="3">
    <location>
        <begin position="388"/>
        <end position="484"/>
    </location>
</feature>
<evidence type="ECO:0000313" key="4">
    <source>
        <dbReference type="EMBL" id="HJG14452.1"/>
    </source>
</evidence>
<dbReference type="AlphaFoldDB" id="A0A921LIK7"/>
<evidence type="ECO:0000256" key="1">
    <source>
        <dbReference type="ARBA" id="ARBA00022679"/>
    </source>
</evidence>
<dbReference type="PANTHER" id="PTHR46401">
    <property type="entry name" value="GLYCOSYLTRANSFERASE WBBK-RELATED"/>
    <property type="match status" value="1"/>
</dbReference>
<proteinExistence type="predicted"/>
<accession>A0A921LIK7</accession>
<dbReference type="Proteomes" id="UP000747074">
    <property type="component" value="Unassembled WGS sequence"/>
</dbReference>
<dbReference type="CDD" id="cd03809">
    <property type="entry name" value="GT4_MtfB-like"/>
    <property type="match status" value="1"/>
</dbReference>
<keyword evidence="4" id="KW-0328">Glycosyltransferase</keyword>
<dbReference type="GO" id="GO:0009103">
    <property type="term" value="P:lipopolysaccharide biosynthetic process"/>
    <property type="evidence" value="ECO:0007669"/>
    <property type="project" value="TreeGrafter"/>
</dbReference>
<evidence type="ECO:0000259" key="3">
    <source>
        <dbReference type="Pfam" id="PF00535"/>
    </source>
</evidence>
<dbReference type="InterPro" id="IPR001296">
    <property type="entry name" value="Glyco_trans_1"/>
</dbReference>
<reference evidence="4" key="2">
    <citation type="submission" date="2021-09" db="EMBL/GenBank/DDBJ databases">
        <authorList>
            <person name="Gilroy R."/>
        </authorList>
    </citation>
    <scope>NUCLEOTIDE SEQUENCE</scope>
    <source>
        <strain evidence="4">CHK154-13316</strain>
    </source>
</reference>
<dbReference type="PANTHER" id="PTHR46401:SF2">
    <property type="entry name" value="GLYCOSYLTRANSFERASE WBBK-RELATED"/>
    <property type="match status" value="1"/>
</dbReference>
<dbReference type="Gene3D" id="3.40.50.2000">
    <property type="entry name" value="Glycogen Phosphorylase B"/>
    <property type="match status" value="1"/>
</dbReference>
<evidence type="ECO:0000313" key="5">
    <source>
        <dbReference type="Proteomes" id="UP000747074"/>
    </source>
</evidence>
<dbReference type="Gene3D" id="3.90.550.10">
    <property type="entry name" value="Spore Coat Polysaccharide Biosynthesis Protein SpsA, Chain A"/>
    <property type="match status" value="1"/>
</dbReference>
<dbReference type="Pfam" id="PF00534">
    <property type="entry name" value="Glycos_transf_1"/>
    <property type="match status" value="1"/>
</dbReference>
<dbReference type="SUPFAM" id="SSF53756">
    <property type="entry name" value="UDP-Glycosyltransferase/glycogen phosphorylase"/>
    <property type="match status" value="1"/>
</dbReference>
<dbReference type="SUPFAM" id="SSF53448">
    <property type="entry name" value="Nucleotide-diphospho-sugar transferases"/>
    <property type="match status" value="1"/>
</dbReference>
<sequence>MGKPTVLYDAKILENGLKNDATRTGIFFVSYNIVKHILLDNRIDLYIYCQKEAKELTIRYFQQEFNHDIKSRIATEGDDLSNITTFLSTVFTTPEYIKRFPQITCFTIIHDVIPLIFPHYFGSAINSWFEELVKGINKNDFYFAVSKYTKQDFIKYIPAIDEQKITVMPLAADSRFYQTKDNIELHNIKTKYKIPLNKKYIFSLCTLEERKNLIRAVSAFISFIEKNKIEDLVYVLGGGTWEVFVGRLEKEVPNYHKYANRIIQAGYVADKDLAVLFSNAEWFVYTSQYEGFGMPPLEAMQCGCPVVVSNNSSLPEVVENAGIMIDYNSLSQHIEAYESYYYNPELRKLNSQEGLLRARQFNWNKSTNIIVNKMIEIEQKKQKKPLISIITITYNLIEKHRESYIKQCIESVHQQTYPNIEHIIIDGASTDGTVKLLNEYVEKGWVTLYSEPDQGIYDAMNKGIAKAHGTYINFLNSDDFFHNNQGIEFSMEYLMKCEADYSFADTLMLQENGEKSLWKGDISKLLIGTHYCHQTMLVKTEVLKSINGFDTSYPVAADSDLMIRLYAKKYKHTYVPFCFLTYRLGGFSGENSTQIRIDHSTSFFNHIGTNINLTPYDCFLLWQQHFFNETLLDKQLNLISKVPAEFGAEYLTNQLIEKTSPYGRIDIPHYLKFYLFGAIPALILHRKSRRNKTYYYLFNTIRVMKIVRHDNKRKFYLFGILPILKIKINSKPTQI</sequence>
<keyword evidence="1 4" id="KW-0808">Transferase</keyword>
<dbReference type="Pfam" id="PF00535">
    <property type="entry name" value="Glycos_transf_2"/>
    <property type="match status" value="1"/>
</dbReference>
<dbReference type="InterPro" id="IPR001173">
    <property type="entry name" value="Glyco_trans_2-like"/>
</dbReference>
<gene>
    <name evidence="4" type="ORF">K8V07_21340</name>
</gene>
<organism evidence="4 5">
    <name type="scientific">Bacteroides xylanisolvens</name>
    <dbReference type="NCBI Taxonomy" id="371601"/>
    <lineage>
        <taxon>Bacteria</taxon>
        <taxon>Pseudomonadati</taxon>
        <taxon>Bacteroidota</taxon>
        <taxon>Bacteroidia</taxon>
        <taxon>Bacteroidales</taxon>
        <taxon>Bacteroidaceae</taxon>
        <taxon>Bacteroides</taxon>
    </lineage>
</organism>
<dbReference type="GO" id="GO:0016757">
    <property type="term" value="F:glycosyltransferase activity"/>
    <property type="evidence" value="ECO:0007669"/>
    <property type="project" value="UniProtKB-KW"/>
</dbReference>
<reference evidence="4" key="1">
    <citation type="journal article" date="2021" name="PeerJ">
        <title>Extensive microbial diversity within the chicken gut microbiome revealed by metagenomics and culture.</title>
        <authorList>
            <person name="Gilroy R."/>
            <person name="Ravi A."/>
            <person name="Getino M."/>
            <person name="Pursley I."/>
            <person name="Horton D.L."/>
            <person name="Alikhan N.F."/>
            <person name="Baker D."/>
            <person name="Gharbi K."/>
            <person name="Hall N."/>
            <person name="Watson M."/>
            <person name="Adriaenssens E.M."/>
            <person name="Foster-Nyarko E."/>
            <person name="Jarju S."/>
            <person name="Secka A."/>
            <person name="Antonio M."/>
            <person name="Oren A."/>
            <person name="Chaudhuri R.R."/>
            <person name="La Ragione R."/>
            <person name="Hildebrand F."/>
            <person name="Pallen M.J."/>
        </authorList>
    </citation>
    <scope>NUCLEOTIDE SEQUENCE</scope>
    <source>
        <strain evidence="4">CHK154-13316</strain>
    </source>
</reference>
<comment type="caution">
    <text evidence="4">The sequence shown here is derived from an EMBL/GenBank/DDBJ whole genome shotgun (WGS) entry which is preliminary data.</text>
</comment>
<dbReference type="InterPro" id="IPR029044">
    <property type="entry name" value="Nucleotide-diphossugar_trans"/>
</dbReference>
<evidence type="ECO:0000259" key="2">
    <source>
        <dbReference type="Pfam" id="PF00534"/>
    </source>
</evidence>